<comment type="caution">
    <text evidence="2">The sequence shown here is derived from an EMBL/GenBank/DDBJ whole genome shotgun (WGS) entry which is preliminary data.</text>
</comment>
<dbReference type="RefSeq" id="WP_070706176.1">
    <property type="nucleotide sequence ID" value="NZ_PKIZ01000005.1"/>
</dbReference>
<dbReference type="GO" id="GO:0005975">
    <property type="term" value="P:carbohydrate metabolic process"/>
    <property type="evidence" value="ECO:0007669"/>
    <property type="project" value="InterPro"/>
</dbReference>
<dbReference type="Proteomes" id="UP000234206">
    <property type="component" value="Unassembled WGS sequence"/>
</dbReference>
<feature type="compositionally biased region" description="Low complexity" evidence="1">
    <location>
        <begin position="24"/>
        <end position="37"/>
    </location>
</feature>
<dbReference type="AlphaFoldDB" id="A0A2I1PC33"/>
<dbReference type="SUPFAM" id="SSF88713">
    <property type="entry name" value="Glycoside hydrolase/deacetylase"/>
    <property type="match status" value="1"/>
</dbReference>
<evidence type="ECO:0000313" key="2">
    <source>
        <dbReference type="EMBL" id="PKZ42180.1"/>
    </source>
</evidence>
<dbReference type="PROSITE" id="PS51257">
    <property type="entry name" value="PROKAR_LIPOPROTEIN"/>
    <property type="match status" value="1"/>
</dbReference>
<dbReference type="Gene3D" id="3.20.20.370">
    <property type="entry name" value="Glycoside hydrolase/deacetylase"/>
    <property type="match status" value="1"/>
</dbReference>
<evidence type="ECO:0000313" key="3">
    <source>
        <dbReference type="Proteomes" id="UP000234206"/>
    </source>
</evidence>
<keyword evidence="3" id="KW-1185">Reference proteome</keyword>
<reference evidence="2 3" key="1">
    <citation type="submission" date="2017-12" db="EMBL/GenBank/DDBJ databases">
        <title>Phylogenetic diversity of female urinary microbiome.</title>
        <authorList>
            <person name="Thomas-White K."/>
            <person name="Wolfe A.J."/>
        </authorList>
    </citation>
    <scope>NUCLEOTIDE SEQUENCE [LARGE SCALE GENOMIC DNA]</scope>
    <source>
        <strain evidence="2 3">UMB1298</strain>
    </source>
</reference>
<evidence type="ECO:0008006" key="4">
    <source>
        <dbReference type="Google" id="ProtNLM"/>
    </source>
</evidence>
<dbReference type="OrthoDB" id="438898at2"/>
<sequence>MVGRLGRGAVMMVGLATVLGACSGQPSEEGSGGSAPADAVGTPAGGTTDEPSGGSGDSSDPGAAPSGSAGEGSGGSGDATGDPSSSGDDTHGEAPSPSKAPSDLARKVPAGEKPPQFVVISWDGAGETPREKGVSRFRTAADESDAHMTFFLSGPFLATGEEVAETYRPPMHPKGMQHIRPRTAQMVRETTRELAAAIEAGHELGTHYNGHFCGPQGGADWSVAQWHQEMDEWYRFVERWEGKTPLKGGTALPKGIARKVQGGRTPCLEGPENAQKAAAEDGWTYDSSTVGAVTWPEKANGVWNFPIPSVQVHGSDAMGRRSVLAMDYNWLSAFNTWAPEVSKAERGRVMEKTYEHELEQALEGNRAPLVLGNHLAAWDDGTYLDAMERFTREQCPREEVHCVSFAELVEFLDAQDPQRLAAWRTVPPGGRGRW</sequence>
<feature type="region of interest" description="Disordered" evidence="1">
    <location>
        <begin position="24"/>
        <end position="113"/>
    </location>
</feature>
<proteinExistence type="predicted"/>
<gene>
    <name evidence="2" type="ORF">CYJ76_03810</name>
</gene>
<feature type="compositionally biased region" description="Low complexity" evidence="1">
    <location>
        <begin position="45"/>
        <end position="68"/>
    </location>
</feature>
<feature type="compositionally biased region" description="Gly residues" evidence="1">
    <location>
        <begin position="69"/>
        <end position="78"/>
    </location>
</feature>
<organism evidence="2 3">
    <name type="scientific">Kytococcus schroeteri</name>
    <dbReference type="NCBI Taxonomy" id="138300"/>
    <lineage>
        <taxon>Bacteria</taxon>
        <taxon>Bacillati</taxon>
        <taxon>Actinomycetota</taxon>
        <taxon>Actinomycetes</taxon>
        <taxon>Micrococcales</taxon>
        <taxon>Kytococcaceae</taxon>
        <taxon>Kytococcus</taxon>
    </lineage>
</organism>
<name>A0A2I1PC33_9MICO</name>
<accession>A0A2I1PC33</accession>
<protein>
    <recommendedName>
        <fullName evidence="4">Polysaccharide deacetylase</fullName>
    </recommendedName>
</protein>
<dbReference type="InterPro" id="IPR052740">
    <property type="entry name" value="CE4"/>
</dbReference>
<evidence type="ECO:0000256" key="1">
    <source>
        <dbReference type="SAM" id="MobiDB-lite"/>
    </source>
</evidence>
<dbReference type="InterPro" id="IPR011330">
    <property type="entry name" value="Glyco_hydro/deAcase_b/a-brl"/>
</dbReference>
<dbReference type="PANTHER" id="PTHR45985">
    <property type="match status" value="1"/>
</dbReference>
<dbReference type="PANTHER" id="PTHR45985:SF3">
    <property type="entry name" value="CHITIN DEACETYLASE-LIKE 4"/>
    <property type="match status" value="1"/>
</dbReference>
<dbReference type="EMBL" id="PKIZ01000005">
    <property type="protein sequence ID" value="PKZ42180.1"/>
    <property type="molecule type" value="Genomic_DNA"/>
</dbReference>